<protein>
    <recommendedName>
        <fullName evidence="10">DUF125-domain-containing protein</fullName>
    </recommendedName>
</protein>
<feature type="transmembrane region" description="Helical" evidence="7">
    <location>
        <begin position="202"/>
        <end position="222"/>
    </location>
</feature>
<keyword evidence="9" id="KW-1185">Reference proteome</keyword>
<keyword evidence="5 7" id="KW-0472">Membrane</keyword>
<evidence type="ECO:0000256" key="6">
    <source>
        <dbReference type="SAM" id="MobiDB-lite"/>
    </source>
</evidence>
<comment type="subcellular location">
    <subcellularLocation>
        <location evidence="1">Endomembrane system</location>
        <topology evidence="1">Multi-pass membrane protein</topology>
    </subcellularLocation>
</comment>
<evidence type="ECO:0000256" key="1">
    <source>
        <dbReference type="ARBA" id="ARBA00004127"/>
    </source>
</evidence>
<dbReference type="Proteomes" id="UP001562354">
    <property type="component" value="Unassembled WGS sequence"/>
</dbReference>
<reference evidence="8 9" key="1">
    <citation type="submission" date="2024-07" db="EMBL/GenBank/DDBJ databases">
        <title>Draft sequence of the Neodothiora populina.</title>
        <authorList>
            <person name="Drown D.D."/>
            <person name="Schuette U.S."/>
            <person name="Buechlein A.B."/>
            <person name="Rusch D.R."/>
            <person name="Winton L.W."/>
            <person name="Adams G.A."/>
        </authorList>
    </citation>
    <scope>NUCLEOTIDE SEQUENCE [LARGE SCALE GENOMIC DNA]</scope>
    <source>
        <strain evidence="8 9">CPC 39397</strain>
    </source>
</reference>
<evidence type="ECO:0000256" key="3">
    <source>
        <dbReference type="ARBA" id="ARBA00022692"/>
    </source>
</evidence>
<proteinExistence type="inferred from homology"/>
<evidence type="ECO:0008006" key="10">
    <source>
        <dbReference type="Google" id="ProtNLM"/>
    </source>
</evidence>
<comment type="similarity">
    <text evidence="2">Belongs to the CCC1 family.</text>
</comment>
<accession>A0ABR3P5S1</accession>
<evidence type="ECO:0000313" key="8">
    <source>
        <dbReference type="EMBL" id="KAL1297862.1"/>
    </source>
</evidence>
<dbReference type="EMBL" id="JBFMKM010000014">
    <property type="protein sequence ID" value="KAL1297862.1"/>
    <property type="molecule type" value="Genomic_DNA"/>
</dbReference>
<evidence type="ECO:0000256" key="4">
    <source>
        <dbReference type="ARBA" id="ARBA00022989"/>
    </source>
</evidence>
<keyword evidence="4 7" id="KW-1133">Transmembrane helix</keyword>
<keyword evidence="3 7" id="KW-0812">Transmembrane</keyword>
<comment type="caution">
    <text evidence="8">The sequence shown here is derived from an EMBL/GenBank/DDBJ whole genome shotgun (WGS) entry which is preliminary data.</text>
</comment>
<dbReference type="RefSeq" id="XP_069197544.1">
    <property type="nucleotide sequence ID" value="XM_069348325.1"/>
</dbReference>
<feature type="region of interest" description="Disordered" evidence="6">
    <location>
        <begin position="14"/>
        <end position="59"/>
    </location>
</feature>
<dbReference type="PANTHER" id="PTHR31851">
    <property type="entry name" value="FE(2+)/MN(2+) TRANSPORTER PCL1"/>
    <property type="match status" value="1"/>
</dbReference>
<gene>
    <name evidence="8" type="ORF">AAFC00_006387</name>
</gene>
<sequence>MLYEPLSSLFASLRPKQPYTPLPTTSNEHSRDPSLESAHSPTLSPCKEDPNKREGSKTKRVLRIDPRMMSDATIGLSDGLTVPFALTAGLSALGDTRLVVYAGLAELIAGGISMGLGGYLGAAGEAQGHEATRSELQEMVANSPRRTREEILSALQEFQLSATLREAVASELLASEEASEDFLARVRHHLPASSSADESGRAYVSAVTIASGYVLGGLVPLLPYSLCGNNRVAFCWSVAVMAVTLFVFGYLKCLLVGERGKLTCLKAGVQMMACGGMAAAAAMGCVTAFAT</sequence>
<evidence type="ECO:0000313" key="9">
    <source>
        <dbReference type="Proteomes" id="UP001562354"/>
    </source>
</evidence>
<dbReference type="GeneID" id="95980086"/>
<feature type="transmembrane region" description="Helical" evidence="7">
    <location>
        <begin position="234"/>
        <end position="255"/>
    </location>
</feature>
<name>A0ABR3P5S1_9PEZI</name>
<evidence type="ECO:0000256" key="7">
    <source>
        <dbReference type="SAM" id="Phobius"/>
    </source>
</evidence>
<evidence type="ECO:0000256" key="5">
    <source>
        <dbReference type="ARBA" id="ARBA00023136"/>
    </source>
</evidence>
<evidence type="ECO:0000256" key="2">
    <source>
        <dbReference type="ARBA" id="ARBA00007049"/>
    </source>
</evidence>
<dbReference type="Pfam" id="PF01988">
    <property type="entry name" value="VIT1"/>
    <property type="match status" value="1"/>
</dbReference>
<dbReference type="InterPro" id="IPR008217">
    <property type="entry name" value="Ccc1_fam"/>
</dbReference>
<organism evidence="8 9">
    <name type="scientific">Neodothiora populina</name>
    <dbReference type="NCBI Taxonomy" id="2781224"/>
    <lineage>
        <taxon>Eukaryota</taxon>
        <taxon>Fungi</taxon>
        <taxon>Dikarya</taxon>
        <taxon>Ascomycota</taxon>
        <taxon>Pezizomycotina</taxon>
        <taxon>Dothideomycetes</taxon>
        <taxon>Dothideomycetidae</taxon>
        <taxon>Dothideales</taxon>
        <taxon>Dothioraceae</taxon>
        <taxon>Neodothiora</taxon>
    </lineage>
</organism>
<feature type="compositionally biased region" description="Basic and acidic residues" evidence="6">
    <location>
        <begin position="46"/>
        <end position="59"/>
    </location>
</feature>
<feature type="transmembrane region" description="Helical" evidence="7">
    <location>
        <begin position="267"/>
        <end position="290"/>
    </location>
</feature>